<feature type="compositionally biased region" description="Basic and acidic residues" evidence="1">
    <location>
        <begin position="21"/>
        <end position="30"/>
    </location>
</feature>
<feature type="region of interest" description="Disordered" evidence="1">
    <location>
        <begin position="147"/>
        <end position="169"/>
    </location>
</feature>
<comment type="caution">
    <text evidence="2">The sequence shown here is derived from an EMBL/GenBank/DDBJ whole genome shotgun (WGS) entry which is preliminary data.</text>
</comment>
<feature type="compositionally biased region" description="Pro residues" evidence="1">
    <location>
        <begin position="157"/>
        <end position="169"/>
    </location>
</feature>
<proteinExistence type="predicted"/>
<dbReference type="Proteomes" id="UP000438448">
    <property type="component" value="Unassembled WGS sequence"/>
</dbReference>
<dbReference type="EMBL" id="WEGK01000003">
    <property type="protein sequence ID" value="MQY18628.1"/>
    <property type="molecule type" value="Genomic_DNA"/>
</dbReference>
<organism evidence="2 3">
    <name type="scientific">Nocardia macrotermitis</name>
    <dbReference type="NCBI Taxonomy" id="2585198"/>
    <lineage>
        <taxon>Bacteria</taxon>
        <taxon>Bacillati</taxon>
        <taxon>Actinomycetota</taxon>
        <taxon>Actinomycetes</taxon>
        <taxon>Mycobacteriales</taxon>
        <taxon>Nocardiaceae</taxon>
        <taxon>Nocardia</taxon>
    </lineage>
</organism>
<feature type="region of interest" description="Disordered" evidence="1">
    <location>
        <begin position="1"/>
        <end position="51"/>
    </location>
</feature>
<feature type="compositionally biased region" description="Basic and acidic residues" evidence="1">
    <location>
        <begin position="1"/>
        <end position="14"/>
    </location>
</feature>
<sequence length="215" mass="21870">MGANPRSERLRVEPDTPAVPGRDDDWHDGRVPISHRVHPPGGPTPPTTGAGVPTAALDRRALLRVAGGGAFAIMSLSAAACAKDKPLEPDALLPHEVSARTDAVWAKAAAATTPDRAAALNVIATQRTAHAEALRAEIDRAIGLYGDGTKPKSASPPVTPPAAPAPPPTVDALRTRLAASQKSAADAAPVNSAYRAGLLASISASCAAHVEVLLA</sequence>
<gene>
    <name evidence="2" type="ORF">NRB20_17070</name>
</gene>
<evidence type="ECO:0000313" key="3">
    <source>
        <dbReference type="Proteomes" id="UP000438448"/>
    </source>
</evidence>
<name>A0A7K0CYV7_9NOCA</name>
<dbReference type="AlphaFoldDB" id="A0A7K0CYV7"/>
<protein>
    <submittedName>
        <fullName evidence="2">Uncharacterized protein</fullName>
    </submittedName>
</protein>
<reference evidence="2 3" key="1">
    <citation type="submission" date="2019-10" db="EMBL/GenBank/DDBJ databases">
        <title>Nocardia macrotermitis sp. nov. and Nocardia aurantia sp. nov., isolated from the gut of fungus growing-termite Macrotermes natalensis.</title>
        <authorList>
            <person name="Benndorf R."/>
            <person name="Schwitalla J."/>
            <person name="Martin K."/>
            <person name="De Beer W."/>
            <person name="Kaster A.-K."/>
            <person name="Vollmers J."/>
            <person name="Poulsen M."/>
            <person name="Beemelmanns C."/>
        </authorList>
    </citation>
    <scope>NUCLEOTIDE SEQUENCE [LARGE SCALE GENOMIC DNA]</scope>
    <source>
        <strain evidence="2 3">RB20</strain>
    </source>
</reference>
<evidence type="ECO:0000313" key="2">
    <source>
        <dbReference type="EMBL" id="MQY18628.1"/>
    </source>
</evidence>
<evidence type="ECO:0000256" key="1">
    <source>
        <dbReference type="SAM" id="MobiDB-lite"/>
    </source>
</evidence>
<accession>A0A7K0CYV7</accession>
<keyword evidence="3" id="KW-1185">Reference proteome</keyword>